<evidence type="ECO:0000256" key="3">
    <source>
        <dbReference type="ARBA" id="ARBA00022448"/>
    </source>
</evidence>
<dbReference type="InterPro" id="IPR011701">
    <property type="entry name" value="MFS"/>
</dbReference>
<evidence type="ECO:0000259" key="9">
    <source>
        <dbReference type="PROSITE" id="PS50850"/>
    </source>
</evidence>
<feature type="transmembrane region" description="Helical" evidence="8">
    <location>
        <begin position="36"/>
        <end position="60"/>
    </location>
</feature>
<dbReference type="AlphaFoldDB" id="A0A2A4F5Y6"/>
<accession>A0A2A4F5Y6</accession>
<dbReference type="PROSITE" id="PS50850">
    <property type="entry name" value="MFS"/>
    <property type="match status" value="1"/>
</dbReference>
<dbReference type="OrthoDB" id="63984at2"/>
<keyword evidence="6 8" id="KW-1133">Transmembrane helix</keyword>
<feature type="transmembrane region" description="Helical" evidence="8">
    <location>
        <begin position="238"/>
        <end position="256"/>
    </location>
</feature>
<dbReference type="SUPFAM" id="SSF103473">
    <property type="entry name" value="MFS general substrate transporter"/>
    <property type="match status" value="1"/>
</dbReference>
<keyword evidence="4" id="KW-1003">Cell membrane</keyword>
<dbReference type="PROSITE" id="PS00216">
    <property type="entry name" value="SUGAR_TRANSPORT_1"/>
    <property type="match status" value="1"/>
</dbReference>
<evidence type="ECO:0000256" key="4">
    <source>
        <dbReference type="ARBA" id="ARBA00022475"/>
    </source>
</evidence>
<comment type="similarity">
    <text evidence="2">Belongs to the major facilitator superfamily.</text>
</comment>
<feature type="transmembrane region" description="Helical" evidence="8">
    <location>
        <begin position="326"/>
        <end position="351"/>
    </location>
</feature>
<reference evidence="10 11" key="1">
    <citation type="submission" date="2017-01" db="EMBL/GenBank/DDBJ databases">
        <title>Whole-Genome Shotgun Sequencing of Two beta-Proteobacterial Species in Search of the Bulgecin Biosynthetic Cluster.</title>
        <authorList>
            <person name="Horsman M.E."/>
            <person name="Marous D.R."/>
            <person name="Li R."/>
            <person name="Oliver R.A."/>
            <person name="Byun B."/>
            <person name="Emrich S.J."/>
            <person name="Boggess B."/>
            <person name="Townsend C.A."/>
            <person name="Mobashery S."/>
        </authorList>
    </citation>
    <scope>NUCLEOTIDE SEQUENCE [LARGE SCALE GENOMIC DNA]</scope>
    <source>
        <strain evidence="10 11">ATCC 31363</strain>
    </source>
</reference>
<name>A0A2A4F5Y6_9BURK</name>
<evidence type="ECO:0000256" key="5">
    <source>
        <dbReference type="ARBA" id="ARBA00022692"/>
    </source>
</evidence>
<dbReference type="PANTHER" id="PTHR43271">
    <property type="entry name" value="BLL2771 PROTEIN"/>
    <property type="match status" value="1"/>
</dbReference>
<feature type="transmembrane region" description="Helical" evidence="8">
    <location>
        <begin position="363"/>
        <end position="382"/>
    </location>
</feature>
<proteinExistence type="inferred from homology"/>
<dbReference type="GO" id="GO:0005886">
    <property type="term" value="C:plasma membrane"/>
    <property type="evidence" value="ECO:0007669"/>
    <property type="project" value="UniProtKB-SubCell"/>
</dbReference>
<evidence type="ECO:0000256" key="6">
    <source>
        <dbReference type="ARBA" id="ARBA00022989"/>
    </source>
</evidence>
<dbReference type="Proteomes" id="UP000218022">
    <property type="component" value="Unassembled WGS sequence"/>
</dbReference>
<dbReference type="InterPro" id="IPR036259">
    <property type="entry name" value="MFS_trans_sf"/>
</dbReference>
<organism evidence="10 11">
    <name type="scientific">Paraburkholderia acidicola</name>
    <dbReference type="NCBI Taxonomy" id="1912599"/>
    <lineage>
        <taxon>Bacteria</taxon>
        <taxon>Pseudomonadati</taxon>
        <taxon>Pseudomonadota</taxon>
        <taxon>Betaproteobacteria</taxon>
        <taxon>Burkholderiales</taxon>
        <taxon>Burkholderiaceae</taxon>
        <taxon>Paraburkholderia</taxon>
    </lineage>
</organism>
<feature type="transmembrane region" description="Helical" evidence="8">
    <location>
        <begin position="388"/>
        <end position="407"/>
    </location>
</feature>
<keyword evidence="5 8" id="KW-0812">Transmembrane</keyword>
<sequence>MNTDTMPATPCQPTPYAADEAAWVIPGSTAYRRISVALFLAGFATFSLLYCVQPLLPVFAHEFGIGAAQSSLALSLSTGFLAFSILCASVLSERFGRRGMMFTSMAIAAVLNLAAALAPDWHSFLIARALEGLGLGGVPAIAMAYLAEEVHPRGLGFSMGLYVGGTAFGGMVGRVGMSIMLDHFPWRTTMWALGALDLAVAIAFVLLLPAPRKLLRSSAAQSVNHLALWRGHLSQTRLSAVFGIGCLVMGVFVAVYNYAGFRLMAPPFSLSATQTGLIFCSYVFGIVASSAAGACADRFGRGMILFAGLAVAIAGVTLTLSHALPLVVAGIVVLTIGFFITHSVASSWVGLLAQGAKGHASSLYLLAYYAGSSVLGSLGGWFWQNGGWTSVAMFSYVLLAMCVVLAMHTASITRRAPAPQKSA</sequence>
<feature type="transmembrane region" description="Helical" evidence="8">
    <location>
        <begin position="72"/>
        <end position="92"/>
    </location>
</feature>
<dbReference type="EMBL" id="MTZV01000001">
    <property type="protein sequence ID" value="PCE28801.1"/>
    <property type="molecule type" value="Genomic_DNA"/>
</dbReference>
<protein>
    <submittedName>
        <fullName evidence="10">MFS transporter</fullName>
    </submittedName>
</protein>
<dbReference type="InterPro" id="IPR020846">
    <property type="entry name" value="MFS_dom"/>
</dbReference>
<feature type="domain" description="Major facilitator superfamily (MFS) profile" evidence="9">
    <location>
        <begin position="30"/>
        <end position="418"/>
    </location>
</feature>
<feature type="transmembrane region" description="Helical" evidence="8">
    <location>
        <begin position="303"/>
        <end position="320"/>
    </location>
</feature>
<feature type="transmembrane region" description="Helical" evidence="8">
    <location>
        <begin position="99"/>
        <end position="118"/>
    </location>
</feature>
<evidence type="ECO:0000256" key="8">
    <source>
        <dbReference type="SAM" id="Phobius"/>
    </source>
</evidence>
<evidence type="ECO:0000256" key="1">
    <source>
        <dbReference type="ARBA" id="ARBA00004651"/>
    </source>
</evidence>
<feature type="transmembrane region" description="Helical" evidence="8">
    <location>
        <begin position="189"/>
        <end position="208"/>
    </location>
</feature>
<feature type="transmembrane region" description="Helical" evidence="8">
    <location>
        <begin position="276"/>
        <end position="296"/>
    </location>
</feature>
<comment type="caution">
    <text evidence="10">The sequence shown here is derived from an EMBL/GenBank/DDBJ whole genome shotgun (WGS) entry which is preliminary data.</text>
</comment>
<evidence type="ECO:0000313" key="11">
    <source>
        <dbReference type="Proteomes" id="UP000218022"/>
    </source>
</evidence>
<dbReference type="Gene3D" id="1.20.1250.20">
    <property type="entry name" value="MFS general substrate transporter like domains"/>
    <property type="match status" value="1"/>
</dbReference>
<feature type="transmembrane region" description="Helical" evidence="8">
    <location>
        <begin position="159"/>
        <end position="177"/>
    </location>
</feature>
<dbReference type="Pfam" id="PF07690">
    <property type="entry name" value="MFS_1"/>
    <property type="match status" value="1"/>
</dbReference>
<evidence type="ECO:0000313" key="10">
    <source>
        <dbReference type="EMBL" id="PCE28801.1"/>
    </source>
</evidence>
<dbReference type="InterPro" id="IPR005829">
    <property type="entry name" value="Sugar_transporter_CS"/>
</dbReference>
<evidence type="ECO:0000256" key="2">
    <source>
        <dbReference type="ARBA" id="ARBA00008335"/>
    </source>
</evidence>
<feature type="transmembrane region" description="Helical" evidence="8">
    <location>
        <begin position="124"/>
        <end position="147"/>
    </location>
</feature>
<dbReference type="PANTHER" id="PTHR43271:SF1">
    <property type="entry name" value="INNER MEMBRANE TRANSPORT PROTEIN YNFM"/>
    <property type="match status" value="1"/>
</dbReference>
<gene>
    <name evidence="10" type="ORF">BWP39_01010</name>
</gene>
<keyword evidence="3" id="KW-0813">Transport</keyword>
<keyword evidence="7 8" id="KW-0472">Membrane</keyword>
<evidence type="ECO:0000256" key="7">
    <source>
        <dbReference type="ARBA" id="ARBA00023136"/>
    </source>
</evidence>
<comment type="subcellular location">
    <subcellularLocation>
        <location evidence="1">Cell membrane</location>
        <topology evidence="1">Multi-pass membrane protein</topology>
    </subcellularLocation>
</comment>
<dbReference type="CDD" id="cd17324">
    <property type="entry name" value="MFS_NepI_like"/>
    <property type="match status" value="1"/>
</dbReference>
<dbReference type="GO" id="GO:0022857">
    <property type="term" value="F:transmembrane transporter activity"/>
    <property type="evidence" value="ECO:0007669"/>
    <property type="project" value="InterPro"/>
</dbReference>